<dbReference type="PANTHER" id="PTHR43818">
    <property type="entry name" value="BCDNA.GH03377"/>
    <property type="match status" value="1"/>
</dbReference>
<dbReference type="Proteomes" id="UP000198539">
    <property type="component" value="Unassembled WGS sequence"/>
</dbReference>
<evidence type="ECO:0000256" key="1">
    <source>
        <dbReference type="ARBA" id="ARBA00023002"/>
    </source>
</evidence>
<dbReference type="Gene3D" id="3.30.360.10">
    <property type="entry name" value="Dihydrodipicolinate Reductase, domain 2"/>
    <property type="match status" value="1"/>
</dbReference>
<dbReference type="RefSeq" id="WP_176847040.1">
    <property type="nucleotide sequence ID" value="NZ_CP061502.1"/>
</dbReference>
<evidence type="ECO:0000259" key="2">
    <source>
        <dbReference type="Pfam" id="PF01408"/>
    </source>
</evidence>
<sequence>MTIRFAVCGTAFWAEQVHLPGLMAHSDLTVAGVWGRTPERTRALADPLGITAFDSFDSMLDAVDAVSFAVPPSVQAELAPIAIARGKHVILEKPLGPTIDGALTILRGLAENKVAGLCFLTRMFVDEMDAFVSEARAINPREGFATFRSGALLDGPYAGSAWRQEEHGALWDAAPHGLSVLVSVLGPIAEIAASLGDDGTYEFTCRHVNGGQSSFGLNLRDASVKLAESYRFQNGKTVELPSLPYNRKETFRKAADVLLQEISGRSDGKSAQLDLALHLVCVATAAQQSLSSADAFVRVQTPKP</sequence>
<dbReference type="InterPro" id="IPR050463">
    <property type="entry name" value="Gfo/Idh/MocA_oxidrdct_glycsds"/>
</dbReference>
<dbReference type="SUPFAM" id="SSF51735">
    <property type="entry name" value="NAD(P)-binding Rossmann-fold domains"/>
    <property type="match status" value="1"/>
</dbReference>
<evidence type="ECO:0000313" key="4">
    <source>
        <dbReference type="Proteomes" id="UP000198539"/>
    </source>
</evidence>
<keyword evidence="1" id="KW-0560">Oxidoreductase</keyword>
<proteinExistence type="predicted"/>
<dbReference type="GO" id="GO:0016491">
    <property type="term" value="F:oxidoreductase activity"/>
    <property type="evidence" value="ECO:0007669"/>
    <property type="project" value="UniProtKB-KW"/>
</dbReference>
<dbReference type="Gene3D" id="3.40.50.720">
    <property type="entry name" value="NAD(P)-binding Rossmann-like Domain"/>
    <property type="match status" value="1"/>
</dbReference>
<dbReference type="STRING" id="564137.SAMN04488238_10547"/>
<gene>
    <name evidence="3" type="ORF">SAMN04488238_10547</name>
</gene>
<feature type="domain" description="Gfo/Idh/MocA-like oxidoreductase N-terminal" evidence="2">
    <location>
        <begin position="3"/>
        <end position="114"/>
    </location>
</feature>
<reference evidence="3 4" key="1">
    <citation type="submission" date="2016-10" db="EMBL/GenBank/DDBJ databases">
        <authorList>
            <person name="de Groot N.N."/>
        </authorList>
    </citation>
    <scope>NUCLEOTIDE SEQUENCE [LARGE SCALE GENOMIC DNA]</scope>
    <source>
        <strain evidence="3 4">CGMCC 1.8894</strain>
    </source>
</reference>
<protein>
    <submittedName>
        <fullName evidence="3">Oxidoreductase family, NAD-binding Rossmann fold</fullName>
    </submittedName>
</protein>
<name>A0A1H2YLJ6_9RHOB</name>
<dbReference type="Pfam" id="PF01408">
    <property type="entry name" value="GFO_IDH_MocA"/>
    <property type="match status" value="1"/>
</dbReference>
<dbReference type="GO" id="GO:0000166">
    <property type="term" value="F:nucleotide binding"/>
    <property type="evidence" value="ECO:0007669"/>
    <property type="project" value="InterPro"/>
</dbReference>
<dbReference type="InterPro" id="IPR036291">
    <property type="entry name" value="NAD(P)-bd_dom_sf"/>
</dbReference>
<dbReference type="PANTHER" id="PTHR43818:SF11">
    <property type="entry name" value="BCDNA.GH03377"/>
    <property type="match status" value="1"/>
</dbReference>
<dbReference type="InterPro" id="IPR000683">
    <property type="entry name" value="Gfo/Idh/MocA-like_OxRdtase_N"/>
</dbReference>
<keyword evidence="4" id="KW-1185">Reference proteome</keyword>
<evidence type="ECO:0000313" key="3">
    <source>
        <dbReference type="EMBL" id="SDX05865.1"/>
    </source>
</evidence>
<accession>A0A1H2YLJ6</accession>
<organism evidence="3 4">
    <name type="scientific">Roseicitreum antarcticum</name>
    <dbReference type="NCBI Taxonomy" id="564137"/>
    <lineage>
        <taxon>Bacteria</taxon>
        <taxon>Pseudomonadati</taxon>
        <taxon>Pseudomonadota</taxon>
        <taxon>Alphaproteobacteria</taxon>
        <taxon>Rhodobacterales</taxon>
        <taxon>Paracoccaceae</taxon>
        <taxon>Roseicitreum</taxon>
    </lineage>
</organism>
<dbReference type="EMBL" id="FNOM01000005">
    <property type="protein sequence ID" value="SDX05865.1"/>
    <property type="molecule type" value="Genomic_DNA"/>
</dbReference>
<dbReference type="AlphaFoldDB" id="A0A1H2YLJ6"/>